<name>A0AAV8YFH2_9CUCU</name>
<keyword evidence="3" id="KW-1185">Reference proteome</keyword>
<accession>A0AAV8YFH2</accession>
<dbReference type="InterPro" id="IPR029526">
    <property type="entry name" value="PGBD"/>
</dbReference>
<organism evidence="2 3">
    <name type="scientific">Aromia moschata</name>
    <dbReference type="NCBI Taxonomy" id="1265417"/>
    <lineage>
        <taxon>Eukaryota</taxon>
        <taxon>Metazoa</taxon>
        <taxon>Ecdysozoa</taxon>
        <taxon>Arthropoda</taxon>
        <taxon>Hexapoda</taxon>
        <taxon>Insecta</taxon>
        <taxon>Pterygota</taxon>
        <taxon>Neoptera</taxon>
        <taxon>Endopterygota</taxon>
        <taxon>Coleoptera</taxon>
        <taxon>Polyphaga</taxon>
        <taxon>Cucujiformia</taxon>
        <taxon>Chrysomeloidea</taxon>
        <taxon>Cerambycidae</taxon>
        <taxon>Cerambycinae</taxon>
        <taxon>Callichromatini</taxon>
        <taxon>Aromia</taxon>
    </lineage>
</organism>
<dbReference type="EMBL" id="JAPWTK010000109">
    <property type="protein sequence ID" value="KAJ8949794.1"/>
    <property type="molecule type" value="Genomic_DNA"/>
</dbReference>
<comment type="caution">
    <text evidence="2">The sequence shown here is derived from an EMBL/GenBank/DDBJ whole genome shotgun (WGS) entry which is preliminary data.</text>
</comment>
<evidence type="ECO:0000313" key="3">
    <source>
        <dbReference type="Proteomes" id="UP001162162"/>
    </source>
</evidence>
<dbReference type="PANTHER" id="PTHR46599">
    <property type="entry name" value="PIGGYBAC TRANSPOSABLE ELEMENT-DERIVED PROTEIN 4"/>
    <property type="match status" value="1"/>
</dbReference>
<proteinExistence type="predicted"/>
<evidence type="ECO:0000313" key="2">
    <source>
        <dbReference type="EMBL" id="KAJ8949794.1"/>
    </source>
</evidence>
<dbReference type="Proteomes" id="UP001162162">
    <property type="component" value="Unassembled WGS sequence"/>
</dbReference>
<feature type="domain" description="PiggyBac transposable element-derived protein" evidence="1">
    <location>
        <begin position="48"/>
        <end position="235"/>
    </location>
</feature>
<evidence type="ECO:0000259" key="1">
    <source>
        <dbReference type="Pfam" id="PF13843"/>
    </source>
</evidence>
<dbReference type="Pfam" id="PF13843">
    <property type="entry name" value="DDE_Tnp_1_7"/>
    <property type="match status" value="1"/>
</dbReference>
<dbReference type="AlphaFoldDB" id="A0AAV8YFH2"/>
<reference evidence="2" key="1">
    <citation type="journal article" date="2023" name="Insect Mol. Biol.">
        <title>Genome sequencing provides insights into the evolution of gene families encoding plant cell wall-degrading enzymes in longhorned beetles.</title>
        <authorList>
            <person name="Shin N.R."/>
            <person name="Okamura Y."/>
            <person name="Kirsch R."/>
            <person name="Pauchet Y."/>
        </authorList>
    </citation>
    <scope>NUCLEOTIDE SEQUENCE</scope>
    <source>
        <strain evidence="2">AMC_N1</strain>
    </source>
</reference>
<gene>
    <name evidence="2" type="ORF">NQ318_000492</name>
</gene>
<dbReference type="PANTHER" id="PTHR46599:SF3">
    <property type="entry name" value="PIGGYBAC TRANSPOSABLE ELEMENT-DERIVED PROTEIN 4"/>
    <property type="match status" value="1"/>
</dbReference>
<sequence>MARNKRCTEAELLDILMNSDEDEAFLVQEKEGDGWDVLPEDSGSGISFEETPIFSQVMSRDRYFQILRFLHFCDNDNIDKNDRLYKIRCVVDHFKNSFKNSLYPFQNLVIDESLMLFKGRISFCQYIPSKRHRFRIKFFVLVDCETGYILDYIIYTGSITEIGEIDEKFGKSGNIVLTLTEKYWGKGHRLYTDNWYTSPLLFQFLFENKMNCCGTVKANRKFMPPFDKKKAARGKYSIFPSMPYWQLNGQINVMS</sequence>
<protein>
    <recommendedName>
        <fullName evidence="1">PiggyBac transposable element-derived protein domain-containing protein</fullName>
    </recommendedName>
</protein>